<proteinExistence type="predicted"/>
<evidence type="ECO:0000313" key="5">
    <source>
        <dbReference type="Proteomes" id="UP000267250"/>
    </source>
</evidence>
<reference evidence="4 5" key="1">
    <citation type="submission" date="2016-07" db="EMBL/GenBank/DDBJ databases">
        <title>Genome and transcriptome analysis of iron-reducing fermentative bacteria Anoxybacter fermentans.</title>
        <authorList>
            <person name="Zeng X."/>
            <person name="Shao Z."/>
        </authorList>
    </citation>
    <scope>NUCLEOTIDE SEQUENCE [LARGE SCALE GENOMIC DNA]</scope>
    <source>
        <strain evidence="4 5">DY22613</strain>
    </source>
</reference>
<dbReference type="GO" id="GO:0009253">
    <property type="term" value="P:peptidoglycan catabolic process"/>
    <property type="evidence" value="ECO:0007669"/>
    <property type="project" value="InterPro"/>
</dbReference>
<protein>
    <recommendedName>
        <fullName evidence="3">MurNAc-LAA domain-containing protein</fullName>
    </recommendedName>
</protein>
<dbReference type="InterPro" id="IPR002508">
    <property type="entry name" value="MurNAc-LAA_cat"/>
</dbReference>
<dbReference type="Proteomes" id="UP000267250">
    <property type="component" value="Chromosome"/>
</dbReference>
<dbReference type="GO" id="GO:0030288">
    <property type="term" value="C:outer membrane-bounded periplasmic space"/>
    <property type="evidence" value="ECO:0007669"/>
    <property type="project" value="TreeGrafter"/>
</dbReference>
<evidence type="ECO:0000259" key="3">
    <source>
        <dbReference type="SMART" id="SM00646"/>
    </source>
</evidence>
<keyword evidence="5" id="KW-1185">Reference proteome</keyword>
<feature type="domain" description="MurNAc-LAA" evidence="3">
    <location>
        <begin position="90"/>
        <end position="201"/>
    </location>
</feature>
<dbReference type="Pfam" id="PF01520">
    <property type="entry name" value="Amidase_3"/>
    <property type="match status" value="1"/>
</dbReference>
<evidence type="ECO:0000313" key="4">
    <source>
        <dbReference type="EMBL" id="AZR72206.1"/>
    </source>
</evidence>
<dbReference type="Gene3D" id="3.40.630.40">
    <property type="entry name" value="Zn-dependent exopeptidases"/>
    <property type="match status" value="1"/>
</dbReference>
<dbReference type="RefSeq" id="WP_127015534.1">
    <property type="nucleotide sequence ID" value="NZ_CP016379.1"/>
</dbReference>
<dbReference type="EMBL" id="CP016379">
    <property type="protein sequence ID" value="AZR72206.1"/>
    <property type="molecule type" value="Genomic_DNA"/>
</dbReference>
<name>A0A3Q9HQA3_9FIRM</name>
<dbReference type="PANTHER" id="PTHR30404">
    <property type="entry name" value="N-ACETYLMURAMOYL-L-ALANINE AMIDASE"/>
    <property type="match status" value="1"/>
</dbReference>
<dbReference type="KEGG" id="aft:BBF96_01615"/>
<dbReference type="OrthoDB" id="9772024at2"/>
<dbReference type="PANTHER" id="PTHR30404:SF0">
    <property type="entry name" value="N-ACETYLMURAMOYL-L-ALANINE AMIDASE AMIC"/>
    <property type="match status" value="1"/>
</dbReference>
<dbReference type="SUPFAM" id="SSF53187">
    <property type="entry name" value="Zn-dependent exopeptidases"/>
    <property type="match status" value="1"/>
</dbReference>
<keyword evidence="2" id="KW-0732">Signal</keyword>
<dbReference type="CDD" id="cd02696">
    <property type="entry name" value="MurNAc-LAA"/>
    <property type="match status" value="1"/>
</dbReference>
<feature type="signal peptide" evidence="2">
    <location>
        <begin position="1"/>
        <end position="21"/>
    </location>
</feature>
<evidence type="ECO:0000256" key="2">
    <source>
        <dbReference type="SAM" id="SignalP"/>
    </source>
</evidence>
<evidence type="ECO:0000256" key="1">
    <source>
        <dbReference type="ARBA" id="ARBA00022801"/>
    </source>
</evidence>
<accession>A0A3Q9HQA3</accession>
<feature type="chain" id="PRO_5039164709" description="MurNAc-LAA domain-containing protein" evidence="2">
    <location>
        <begin position="22"/>
        <end position="208"/>
    </location>
</feature>
<dbReference type="AlphaFoldDB" id="A0A3Q9HQA3"/>
<dbReference type="SMART" id="SM00646">
    <property type="entry name" value="Ami_3"/>
    <property type="match status" value="1"/>
</dbReference>
<organism evidence="4 5">
    <name type="scientific">Anoxybacter fermentans</name>
    <dbReference type="NCBI Taxonomy" id="1323375"/>
    <lineage>
        <taxon>Bacteria</taxon>
        <taxon>Bacillati</taxon>
        <taxon>Bacillota</taxon>
        <taxon>Clostridia</taxon>
        <taxon>Halanaerobiales</taxon>
        <taxon>Anoxybacter</taxon>
    </lineage>
</organism>
<dbReference type="InterPro" id="IPR050695">
    <property type="entry name" value="N-acetylmuramoyl_amidase_3"/>
</dbReference>
<dbReference type="GO" id="GO:0008745">
    <property type="term" value="F:N-acetylmuramoyl-L-alanine amidase activity"/>
    <property type="evidence" value="ECO:0007669"/>
    <property type="project" value="InterPro"/>
</dbReference>
<gene>
    <name evidence="4" type="ORF">BBF96_01615</name>
</gene>
<sequence>MKKVFLMVLVFVLALSFSVYAGGGLVGTKIYVDPGHGGSDSGAVGPTGLTEKEVNLRVGTVLKNCLIEYGGATVRMSRTTDVYVSLSDRVNDANSWGADRFISVHHNASSDPSVNGTETYCYTYGSSYSFDLRNKVHAQLLAWGGLPDRGTKTADFYVLKYTSMPTILTEASFISNPDEEARLRDAGYTWREGYYIYKGIADHYGVSY</sequence>
<keyword evidence="1" id="KW-0378">Hydrolase</keyword>